<dbReference type="AlphaFoldDB" id="A0A0V0Z169"/>
<organism evidence="2 3">
    <name type="scientific">Trichinella patagoniensis</name>
    <dbReference type="NCBI Taxonomy" id="990121"/>
    <lineage>
        <taxon>Eukaryota</taxon>
        <taxon>Metazoa</taxon>
        <taxon>Ecdysozoa</taxon>
        <taxon>Nematoda</taxon>
        <taxon>Enoplea</taxon>
        <taxon>Dorylaimia</taxon>
        <taxon>Trichinellida</taxon>
        <taxon>Trichinellidae</taxon>
        <taxon>Trichinella</taxon>
    </lineage>
</organism>
<protein>
    <submittedName>
        <fullName evidence="2">Transposon Tf2-9 polyprotein</fullName>
    </submittedName>
</protein>
<keyword evidence="3" id="KW-1185">Reference proteome</keyword>
<feature type="domain" description="Integrase catalytic" evidence="1">
    <location>
        <begin position="57"/>
        <end position="214"/>
    </location>
</feature>
<dbReference type="FunFam" id="3.30.420.10:FF:000032">
    <property type="entry name" value="Retrovirus-related Pol polyprotein from transposon 297-like Protein"/>
    <property type="match status" value="1"/>
</dbReference>
<dbReference type="PANTHER" id="PTHR37984">
    <property type="entry name" value="PROTEIN CBG26694"/>
    <property type="match status" value="1"/>
</dbReference>
<evidence type="ECO:0000313" key="3">
    <source>
        <dbReference type="Proteomes" id="UP000054783"/>
    </source>
</evidence>
<name>A0A0V0Z169_9BILA</name>
<dbReference type="InterPro" id="IPR036397">
    <property type="entry name" value="RNaseH_sf"/>
</dbReference>
<evidence type="ECO:0000259" key="1">
    <source>
        <dbReference type="PROSITE" id="PS50994"/>
    </source>
</evidence>
<dbReference type="InterPro" id="IPR050951">
    <property type="entry name" value="Retrovirus_Pol_polyprotein"/>
</dbReference>
<dbReference type="STRING" id="990121.A0A0V0Z169"/>
<dbReference type="Proteomes" id="UP000054783">
    <property type="component" value="Unassembled WGS sequence"/>
</dbReference>
<dbReference type="PANTHER" id="PTHR37984:SF15">
    <property type="entry name" value="INTEGRASE CATALYTIC DOMAIN-CONTAINING PROTEIN"/>
    <property type="match status" value="1"/>
</dbReference>
<dbReference type="GO" id="GO:0003676">
    <property type="term" value="F:nucleic acid binding"/>
    <property type="evidence" value="ECO:0007669"/>
    <property type="project" value="InterPro"/>
</dbReference>
<dbReference type="SUPFAM" id="SSF53098">
    <property type="entry name" value="Ribonuclease H-like"/>
    <property type="match status" value="1"/>
</dbReference>
<dbReference type="EMBL" id="JYDQ01000856">
    <property type="protein sequence ID" value="KRY06281.1"/>
    <property type="molecule type" value="Genomic_DNA"/>
</dbReference>
<dbReference type="InterPro" id="IPR001584">
    <property type="entry name" value="Integrase_cat-core"/>
</dbReference>
<dbReference type="GO" id="GO:0015074">
    <property type="term" value="P:DNA integration"/>
    <property type="evidence" value="ECO:0007669"/>
    <property type="project" value="InterPro"/>
</dbReference>
<gene>
    <name evidence="2" type="primary">Tf2-9</name>
    <name evidence="2" type="ORF">T12_13144</name>
</gene>
<proteinExistence type="predicted"/>
<evidence type="ECO:0000313" key="2">
    <source>
        <dbReference type="EMBL" id="KRY06281.1"/>
    </source>
</evidence>
<comment type="caution">
    <text evidence="2">The sequence shown here is derived from an EMBL/GenBank/DDBJ whole genome shotgun (WGS) entry which is preliminary data.</text>
</comment>
<reference evidence="2 3" key="1">
    <citation type="submission" date="2015-01" db="EMBL/GenBank/DDBJ databases">
        <title>Evolution of Trichinella species and genotypes.</title>
        <authorList>
            <person name="Korhonen P.K."/>
            <person name="Edoardo P."/>
            <person name="Giuseppe L.R."/>
            <person name="Gasser R.B."/>
        </authorList>
    </citation>
    <scope>NUCLEOTIDE SEQUENCE [LARGE SCALE GENOMIC DNA]</scope>
    <source>
        <strain evidence="2">ISS2496</strain>
    </source>
</reference>
<dbReference type="PROSITE" id="PS50994">
    <property type="entry name" value="INTEGRASE"/>
    <property type="match status" value="1"/>
</dbReference>
<accession>A0A0V0Z169</accession>
<dbReference type="InterPro" id="IPR012337">
    <property type="entry name" value="RNaseH-like_sf"/>
</dbReference>
<dbReference type="Gene3D" id="3.30.420.10">
    <property type="entry name" value="Ribonuclease H-like superfamily/Ribonuclease H"/>
    <property type="match status" value="1"/>
</dbReference>
<sequence>MGVSSGDIAADSRSRKGLSRRWCREPSETKSYSQCTTVGTQVTWLSGGRWHESGHSCGISSAACWHGHSCAAGKDPRGNRCVLVLMDYFTKWTAVFSLANMEARTVAKVLDEEYIAYFGAPDYLLCDQGRSFEASVVLQICRLFDIKTPTFPYHPQRNGQAERFNRTLLGMLSILVNGNSGYWDNMLPFVMLAYNSSVHESTVVTPAIAMLGRDLRLPLYVQIENPPGREDQGLPDNIRGTRERIDRVHDLAMDHMKTQQRRQKCLHDRHAKE</sequence>